<organism evidence="10 11">
    <name type="scientific">Planobispora rosea</name>
    <dbReference type="NCBI Taxonomy" id="35762"/>
    <lineage>
        <taxon>Bacteria</taxon>
        <taxon>Bacillati</taxon>
        <taxon>Actinomycetota</taxon>
        <taxon>Actinomycetes</taxon>
        <taxon>Streptosporangiales</taxon>
        <taxon>Streptosporangiaceae</taxon>
        <taxon>Planobispora</taxon>
    </lineage>
</organism>
<dbReference type="InterPro" id="IPR001926">
    <property type="entry name" value="TrpB-like_PALP"/>
</dbReference>
<dbReference type="GO" id="GO:0003941">
    <property type="term" value="F:L-serine ammonia-lyase activity"/>
    <property type="evidence" value="ECO:0007669"/>
    <property type="project" value="TreeGrafter"/>
</dbReference>
<evidence type="ECO:0000313" key="11">
    <source>
        <dbReference type="Proteomes" id="UP000655044"/>
    </source>
</evidence>
<keyword evidence="11" id="KW-1185">Reference proteome</keyword>
<dbReference type="GO" id="GO:0000287">
    <property type="term" value="F:magnesium ion binding"/>
    <property type="evidence" value="ECO:0007669"/>
    <property type="project" value="TreeGrafter"/>
</dbReference>
<evidence type="ECO:0000313" key="10">
    <source>
        <dbReference type="EMBL" id="GIH88907.1"/>
    </source>
</evidence>
<dbReference type="GO" id="GO:0018114">
    <property type="term" value="F:threonine racemase activity"/>
    <property type="evidence" value="ECO:0007669"/>
    <property type="project" value="TreeGrafter"/>
</dbReference>
<comment type="catalytic activity">
    <reaction evidence="1">
        <text>L-threonine = 2-oxobutanoate + NH4(+)</text>
        <dbReference type="Rhea" id="RHEA:22108"/>
        <dbReference type="ChEBI" id="CHEBI:16763"/>
        <dbReference type="ChEBI" id="CHEBI:28938"/>
        <dbReference type="ChEBI" id="CHEBI:57926"/>
        <dbReference type="EC" id="4.3.1.19"/>
    </reaction>
</comment>
<comment type="caution">
    <text evidence="10">The sequence shown here is derived from an EMBL/GenBank/DDBJ whole genome shotgun (WGS) entry which is preliminary data.</text>
</comment>
<proteinExistence type="inferred from homology"/>
<evidence type="ECO:0000256" key="8">
    <source>
        <dbReference type="ARBA" id="ARBA00031427"/>
    </source>
</evidence>
<dbReference type="GO" id="GO:0070179">
    <property type="term" value="P:D-serine biosynthetic process"/>
    <property type="evidence" value="ECO:0007669"/>
    <property type="project" value="TreeGrafter"/>
</dbReference>
<evidence type="ECO:0000256" key="3">
    <source>
        <dbReference type="ARBA" id="ARBA00010869"/>
    </source>
</evidence>
<evidence type="ECO:0000256" key="1">
    <source>
        <dbReference type="ARBA" id="ARBA00001274"/>
    </source>
</evidence>
<dbReference type="PANTHER" id="PTHR43050">
    <property type="entry name" value="SERINE / THREONINE RACEMASE FAMILY MEMBER"/>
    <property type="match status" value="1"/>
</dbReference>
<evidence type="ECO:0000256" key="5">
    <source>
        <dbReference type="ARBA" id="ARBA00022898"/>
    </source>
</evidence>
<dbReference type="GO" id="GO:0005524">
    <property type="term" value="F:ATP binding"/>
    <property type="evidence" value="ECO:0007669"/>
    <property type="project" value="TreeGrafter"/>
</dbReference>
<name>A0A8J3WHP1_PLARO</name>
<dbReference type="Proteomes" id="UP000655044">
    <property type="component" value="Unassembled WGS sequence"/>
</dbReference>
<feature type="domain" description="Tryptophan synthase beta chain-like PALP" evidence="9">
    <location>
        <begin position="25"/>
        <end position="311"/>
    </location>
</feature>
<evidence type="ECO:0000256" key="7">
    <source>
        <dbReference type="ARBA" id="ARBA00025527"/>
    </source>
</evidence>
<dbReference type="CDD" id="cd01562">
    <property type="entry name" value="Thr-dehyd"/>
    <property type="match status" value="1"/>
</dbReference>
<dbReference type="InterPro" id="IPR036052">
    <property type="entry name" value="TrpB-like_PALP_sf"/>
</dbReference>
<evidence type="ECO:0000256" key="4">
    <source>
        <dbReference type="ARBA" id="ARBA00012096"/>
    </source>
</evidence>
<dbReference type="PANTHER" id="PTHR43050:SF1">
    <property type="entry name" value="SERINE RACEMASE"/>
    <property type="match status" value="1"/>
</dbReference>
<dbReference type="Pfam" id="PF00291">
    <property type="entry name" value="PALP"/>
    <property type="match status" value="1"/>
</dbReference>
<dbReference type="FunFam" id="3.40.50.1100:FF:000005">
    <property type="entry name" value="Threonine dehydratase catabolic"/>
    <property type="match status" value="1"/>
</dbReference>
<protein>
    <recommendedName>
        <fullName evidence="4">threonine ammonia-lyase</fullName>
        <ecNumber evidence="4">4.3.1.19</ecNumber>
    </recommendedName>
    <alternativeName>
        <fullName evidence="8">Threonine deaminase</fullName>
    </alternativeName>
</protein>
<comment type="cofactor">
    <cofactor evidence="2">
        <name>pyridoxal 5'-phosphate</name>
        <dbReference type="ChEBI" id="CHEBI:597326"/>
    </cofactor>
</comment>
<dbReference type="RefSeq" id="WP_203863681.1">
    <property type="nucleotide sequence ID" value="NZ_BMQP01000060.1"/>
</dbReference>
<keyword evidence="6" id="KW-0456">Lyase</keyword>
<dbReference type="EMBL" id="BOOI01000093">
    <property type="protein sequence ID" value="GIH88907.1"/>
    <property type="molecule type" value="Genomic_DNA"/>
</dbReference>
<keyword evidence="5" id="KW-0663">Pyridoxal phosphate</keyword>
<dbReference type="AlphaFoldDB" id="A0A8J3WHP1"/>
<accession>A0A8J3WHP1</accession>
<evidence type="ECO:0000259" key="9">
    <source>
        <dbReference type="Pfam" id="PF00291"/>
    </source>
</evidence>
<dbReference type="GO" id="GO:0030170">
    <property type="term" value="F:pyridoxal phosphate binding"/>
    <property type="evidence" value="ECO:0007669"/>
    <property type="project" value="TreeGrafter"/>
</dbReference>
<dbReference type="GO" id="GO:0030378">
    <property type="term" value="F:serine racemase activity"/>
    <property type="evidence" value="ECO:0007669"/>
    <property type="project" value="TreeGrafter"/>
</dbReference>
<comment type="function">
    <text evidence="7">Catalyzes the anaerobic formation of alpha-ketobutyrate and ammonia from threonine in a two-step reaction. The first step involved a dehydration of threonine and a production of enamine intermediates (aminocrotonate), which tautomerizes to its imine form (iminobutyrate). Both intermediates are unstable and short-lived. The second step is the nonenzymatic hydrolysis of the enamine/imine intermediates to form 2-ketobutyrate and free ammonia. In the low water environment of the cell, the second step is accelerated by RidA.</text>
</comment>
<gene>
    <name evidence="10" type="ORF">Pro02_73150</name>
</gene>
<dbReference type="SUPFAM" id="SSF53686">
    <property type="entry name" value="Tryptophan synthase beta subunit-like PLP-dependent enzymes"/>
    <property type="match status" value="1"/>
</dbReference>
<evidence type="ECO:0000256" key="6">
    <source>
        <dbReference type="ARBA" id="ARBA00023239"/>
    </source>
</evidence>
<dbReference type="GO" id="GO:0004794">
    <property type="term" value="F:threonine deaminase activity"/>
    <property type="evidence" value="ECO:0007669"/>
    <property type="project" value="UniProtKB-EC"/>
</dbReference>
<evidence type="ECO:0000256" key="2">
    <source>
        <dbReference type="ARBA" id="ARBA00001933"/>
    </source>
</evidence>
<comment type="similarity">
    <text evidence="3">Belongs to the serine/threonine dehydratase family.</text>
</comment>
<dbReference type="Gene3D" id="3.40.50.1100">
    <property type="match status" value="2"/>
</dbReference>
<reference evidence="10" key="1">
    <citation type="submission" date="2021-01" db="EMBL/GenBank/DDBJ databases">
        <title>Whole genome shotgun sequence of Planobispora rosea NBRC 15558.</title>
        <authorList>
            <person name="Komaki H."/>
            <person name="Tamura T."/>
        </authorList>
    </citation>
    <scope>NUCLEOTIDE SEQUENCE</scope>
    <source>
        <strain evidence="10">NBRC 15558</strain>
    </source>
</reference>
<dbReference type="EC" id="4.3.1.19" evidence="4"/>
<sequence>MSAQRDNVVIGIDDVRTAATRLNGYVTDTPLLASPALEALCGTPVLCKAENLQPTGSFKVRGALNHVLSLTRDERAAGIIAASSGNHAQAIAWAARLAGTYAVVVVPADAPHVKVQAARELGAEVYHYARGGEDRDTIVAEIARQRGLAIVPSANSEQVIAGGGTVAAEILARSEQVSTLVVPVGGGGLAAGCAVAAKALRPNIRVVGVEPEHGADTALSLREGRRVSIPTPVTIADGLTHTSPAPIPFAINRALLDAVVTVSDTEIVEAMAAAFTHLKAVVEPSGACALAAAICGRIEITSGTMGVVLSGGNIAWTTFRSLIDRATAAGGDGGMPGLHAESGQQPAGTP</sequence>